<dbReference type="InterPro" id="IPR015943">
    <property type="entry name" value="WD40/YVTN_repeat-like_dom_sf"/>
</dbReference>
<reference evidence="1 2" key="1">
    <citation type="submission" date="2022-06" db="EMBL/GenBank/DDBJ databases">
        <title>Genomic Encyclopedia of Archaeal and Bacterial Type Strains, Phase II (KMG-II): from individual species to whole genera.</title>
        <authorList>
            <person name="Goeker M."/>
        </authorList>
    </citation>
    <scope>NUCLEOTIDE SEQUENCE [LARGE SCALE GENOMIC DNA]</scope>
    <source>
        <strain evidence="1 2">DSM 44255</strain>
    </source>
</reference>
<organism evidence="1 2">
    <name type="scientific">Actinokineospora diospyrosa</name>
    <dbReference type="NCBI Taxonomy" id="103728"/>
    <lineage>
        <taxon>Bacteria</taxon>
        <taxon>Bacillati</taxon>
        <taxon>Actinomycetota</taxon>
        <taxon>Actinomycetes</taxon>
        <taxon>Pseudonocardiales</taxon>
        <taxon>Pseudonocardiaceae</taxon>
        <taxon>Actinokineospora</taxon>
    </lineage>
</organism>
<evidence type="ECO:0008006" key="3">
    <source>
        <dbReference type="Google" id="ProtNLM"/>
    </source>
</evidence>
<dbReference type="Gene3D" id="2.130.10.10">
    <property type="entry name" value="YVTN repeat-like/Quinoprotein amine dehydrogenase"/>
    <property type="match status" value="1"/>
</dbReference>
<dbReference type="SUPFAM" id="SSF63829">
    <property type="entry name" value="Calcium-dependent phosphotriesterase"/>
    <property type="match status" value="1"/>
</dbReference>
<keyword evidence="2" id="KW-1185">Reference proteome</keyword>
<evidence type="ECO:0000313" key="1">
    <source>
        <dbReference type="EMBL" id="MCP2274392.1"/>
    </source>
</evidence>
<comment type="caution">
    <text evidence="1">The sequence shown here is derived from an EMBL/GenBank/DDBJ whole genome shotgun (WGS) entry which is preliminary data.</text>
</comment>
<dbReference type="EMBL" id="JAMTCO010000025">
    <property type="protein sequence ID" value="MCP2274392.1"/>
    <property type="molecule type" value="Genomic_DNA"/>
</dbReference>
<evidence type="ECO:0000313" key="2">
    <source>
        <dbReference type="Proteomes" id="UP001205185"/>
    </source>
</evidence>
<name>A0ABT1INZ5_9PSEU</name>
<accession>A0ABT1INZ5</accession>
<dbReference type="RefSeq" id="WP_253891722.1">
    <property type="nucleotide sequence ID" value="NZ_BAAAVB010000032.1"/>
</dbReference>
<gene>
    <name evidence="1" type="ORF">LV75_006927</name>
</gene>
<protein>
    <recommendedName>
        <fullName evidence="3">Glutamine cyclotransferase</fullName>
    </recommendedName>
</protein>
<proteinExistence type="predicted"/>
<sequence length="212" mass="23576">MTILAGIVRDLPLRALELCGVTWSGEYLWYSESFTGRIIAIDSVTGEQAGQIECTDIRADLTTLDGYLLQVVGDRRDLRMLDPESGVVVGEFANPRPGHTLTGLEACRDGLWLGYRDLKVLDLRDPTDLHLIDCLPVRRPPSGVAVSDGYVVYSDHKGSMITLVNTTARREQVSVRVWGNPTGLTWDGSLIWYCDHATLQLRAVELPGFQRF</sequence>
<dbReference type="Proteomes" id="UP001205185">
    <property type="component" value="Unassembled WGS sequence"/>
</dbReference>